<proteinExistence type="predicted"/>
<dbReference type="OrthoDB" id="10483128at2759"/>
<feature type="transmembrane region" description="Helical" evidence="1">
    <location>
        <begin position="12"/>
        <end position="31"/>
    </location>
</feature>
<dbReference type="AlphaFoldDB" id="A0A9W6YEH0"/>
<evidence type="ECO:0000313" key="2">
    <source>
        <dbReference type="EMBL" id="GMF60752.1"/>
    </source>
</evidence>
<keyword evidence="1" id="KW-0472">Membrane</keyword>
<name>A0A9W6YEH0_9STRA</name>
<accession>A0A9W6YEH0</accession>
<dbReference type="EMBL" id="BSXT01005517">
    <property type="protein sequence ID" value="GMF60752.1"/>
    <property type="molecule type" value="Genomic_DNA"/>
</dbReference>
<keyword evidence="3" id="KW-1185">Reference proteome</keyword>
<gene>
    <name evidence="2" type="ORF">Pfra01_002639400</name>
</gene>
<evidence type="ECO:0000313" key="3">
    <source>
        <dbReference type="Proteomes" id="UP001165121"/>
    </source>
</evidence>
<comment type="caution">
    <text evidence="2">The sequence shown here is derived from an EMBL/GenBank/DDBJ whole genome shotgun (WGS) entry which is preliminary data.</text>
</comment>
<reference evidence="2" key="1">
    <citation type="submission" date="2023-04" db="EMBL/GenBank/DDBJ databases">
        <title>Phytophthora fragariaefolia NBRC 109709.</title>
        <authorList>
            <person name="Ichikawa N."/>
            <person name="Sato H."/>
            <person name="Tonouchi N."/>
        </authorList>
    </citation>
    <scope>NUCLEOTIDE SEQUENCE</scope>
    <source>
        <strain evidence="2">NBRC 109709</strain>
    </source>
</reference>
<keyword evidence="1" id="KW-0812">Transmembrane</keyword>
<protein>
    <submittedName>
        <fullName evidence="2">Unnamed protein product</fullName>
    </submittedName>
</protein>
<organism evidence="2 3">
    <name type="scientific">Phytophthora fragariaefolia</name>
    <dbReference type="NCBI Taxonomy" id="1490495"/>
    <lineage>
        <taxon>Eukaryota</taxon>
        <taxon>Sar</taxon>
        <taxon>Stramenopiles</taxon>
        <taxon>Oomycota</taxon>
        <taxon>Peronosporomycetes</taxon>
        <taxon>Peronosporales</taxon>
        <taxon>Peronosporaceae</taxon>
        <taxon>Phytophthora</taxon>
    </lineage>
</organism>
<evidence type="ECO:0000256" key="1">
    <source>
        <dbReference type="SAM" id="Phobius"/>
    </source>
</evidence>
<sequence>MNLVNCYFEWTMLGVAASVGFVTVGVVTHILRSDKNQSDCKRFSPAAIIIEGLKEVRERVTDRSGAETEGLERLRGAGYEVPPRRYDVHSDAPVINDKGPSRAPAAISAELRAAEERSILLRHQLSQHPDVHRGRRTLSRGGCPVPGHDRVVTEDRVLARAACSGAAVACVGGRRRLTESEYESVRSLSTDS</sequence>
<keyword evidence="1" id="KW-1133">Transmembrane helix</keyword>
<dbReference type="Proteomes" id="UP001165121">
    <property type="component" value="Unassembled WGS sequence"/>
</dbReference>